<dbReference type="RefSeq" id="WP_123864521.1">
    <property type="nucleotide sequence ID" value="NZ_QXZY01000001.1"/>
</dbReference>
<keyword evidence="1" id="KW-0862">Zinc</keyword>
<evidence type="ECO:0000313" key="4">
    <source>
        <dbReference type="Proteomes" id="UP000279089"/>
    </source>
</evidence>
<evidence type="ECO:0000259" key="2">
    <source>
        <dbReference type="PROSITE" id="PS50966"/>
    </source>
</evidence>
<gene>
    <name evidence="3" type="ORF">EG028_02235</name>
</gene>
<dbReference type="InterPro" id="IPR007527">
    <property type="entry name" value="Znf_SWIM"/>
</dbReference>
<keyword evidence="4" id="KW-1185">Reference proteome</keyword>
<sequence>MLPQLKVNSAMTLPDNDQWRFRFQIRSESSNRLYTIAQYKQKKHWGCDCPGWRAHRTCKHLTAMNLPGKERPHEVEYIKQ</sequence>
<accession>A0A3N4MI65</accession>
<keyword evidence="1" id="KW-0479">Metal-binding</keyword>
<name>A0A3N4MI65_9BACT</name>
<organism evidence="3 4">
    <name type="scientific">Chitinophaga barathri</name>
    <dbReference type="NCBI Taxonomy" id="1647451"/>
    <lineage>
        <taxon>Bacteria</taxon>
        <taxon>Pseudomonadati</taxon>
        <taxon>Bacteroidota</taxon>
        <taxon>Chitinophagia</taxon>
        <taxon>Chitinophagales</taxon>
        <taxon>Chitinophagaceae</taxon>
        <taxon>Chitinophaga</taxon>
    </lineage>
</organism>
<evidence type="ECO:0000313" key="3">
    <source>
        <dbReference type="EMBL" id="RPD43135.1"/>
    </source>
</evidence>
<proteinExistence type="predicted"/>
<dbReference type="Proteomes" id="UP000279089">
    <property type="component" value="Unassembled WGS sequence"/>
</dbReference>
<evidence type="ECO:0000256" key="1">
    <source>
        <dbReference type="PROSITE-ProRule" id="PRU00325"/>
    </source>
</evidence>
<protein>
    <recommendedName>
        <fullName evidence="2">SWIM-type domain-containing protein</fullName>
    </recommendedName>
</protein>
<dbReference type="PROSITE" id="PS50966">
    <property type="entry name" value="ZF_SWIM"/>
    <property type="match status" value="1"/>
</dbReference>
<keyword evidence="1" id="KW-0863">Zinc-finger</keyword>
<comment type="caution">
    <text evidence="3">The sequence shown here is derived from an EMBL/GenBank/DDBJ whole genome shotgun (WGS) entry which is preliminary data.</text>
</comment>
<feature type="domain" description="SWIM-type" evidence="2">
    <location>
        <begin position="34"/>
        <end position="69"/>
    </location>
</feature>
<dbReference type="GO" id="GO:0008270">
    <property type="term" value="F:zinc ion binding"/>
    <property type="evidence" value="ECO:0007669"/>
    <property type="project" value="UniProtKB-KW"/>
</dbReference>
<reference evidence="4" key="1">
    <citation type="submission" date="2018-11" db="EMBL/GenBank/DDBJ databases">
        <title>Chitinophaga lutea sp.nov., isolate from arsenic contaminated soil.</title>
        <authorList>
            <person name="Zong Y."/>
        </authorList>
    </citation>
    <scope>NUCLEOTIDE SEQUENCE [LARGE SCALE GENOMIC DNA]</scope>
    <source>
        <strain evidence="4">YLT18</strain>
    </source>
</reference>
<dbReference type="AlphaFoldDB" id="A0A3N4MI65"/>
<dbReference type="EMBL" id="RMBX01000001">
    <property type="protein sequence ID" value="RPD43135.1"/>
    <property type="molecule type" value="Genomic_DNA"/>
</dbReference>